<dbReference type="GO" id="GO:0008305">
    <property type="term" value="C:integrin complex"/>
    <property type="evidence" value="ECO:0007669"/>
    <property type="project" value="TreeGrafter"/>
</dbReference>
<evidence type="ECO:0000256" key="5">
    <source>
        <dbReference type="ARBA" id="ARBA00022737"/>
    </source>
</evidence>
<dbReference type="GO" id="GO:0005178">
    <property type="term" value="F:integrin binding"/>
    <property type="evidence" value="ECO:0007669"/>
    <property type="project" value="TreeGrafter"/>
</dbReference>
<dbReference type="EMBL" id="JARGEI010000009">
    <property type="protein sequence ID" value="KAJ8726161.1"/>
    <property type="molecule type" value="Genomic_DNA"/>
</dbReference>
<evidence type="ECO:0000256" key="11">
    <source>
        <dbReference type="SAM" id="Phobius"/>
    </source>
</evidence>
<evidence type="ECO:0000256" key="12">
    <source>
        <dbReference type="SAM" id="SignalP"/>
    </source>
</evidence>
<dbReference type="InterPro" id="IPR015812">
    <property type="entry name" value="Integrin_bsu"/>
</dbReference>
<comment type="similarity">
    <text evidence="2">Belongs to the integrin beta chain family.</text>
</comment>
<dbReference type="GO" id="GO:0098609">
    <property type="term" value="P:cell-cell adhesion"/>
    <property type="evidence" value="ECO:0007669"/>
    <property type="project" value="TreeGrafter"/>
</dbReference>
<keyword evidence="4 11" id="KW-0812">Transmembrane</keyword>
<comment type="caution">
    <text evidence="14">The sequence shown here is derived from an EMBL/GenBank/DDBJ whole genome shotgun (WGS) entry which is preliminary data.</text>
</comment>
<dbReference type="PANTHER" id="PTHR10082">
    <property type="entry name" value="INTEGRIN BETA SUBUNIT"/>
    <property type="match status" value="1"/>
</dbReference>
<keyword evidence="7" id="KW-0401">Integrin</keyword>
<feature type="chain" id="PRO_5042000763" description="Integrin beta epidermal growth factor-like domain-containing protein" evidence="12">
    <location>
        <begin position="23"/>
        <end position="446"/>
    </location>
</feature>
<dbReference type="GO" id="GO:0016477">
    <property type="term" value="P:cell migration"/>
    <property type="evidence" value="ECO:0007669"/>
    <property type="project" value="TreeGrafter"/>
</dbReference>
<dbReference type="AlphaFoldDB" id="A0AAD8DVB6"/>
<evidence type="ECO:0000256" key="3">
    <source>
        <dbReference type="ARBA" id="ARBA00022536"/>
    </source>
</evidence>
<keyword evidence="9" id="KW-1015">Disulfide bond</keyword>
<keyword evidence="3" id="KW-0245">EGF-like domain</keyword>
<name>A0AAD8DVB6_MYTSE</name>
<keyword evidence="6 11" id="KW-1133">Transmembrane helix</keyword>
<dbReference type="Gene3D" id="2.60.40.1510">
    <property type="entry name" value="ntegrin, alpha v. Chain A, domain 3"/>
    <property type="match status" value="1"/>
</dbReference>
<dbReference type="Pfam" id="PF18372">
    <property type="entry name" value="I-EGF_1"/>
    <property type="match status" value="1"/>
</dbReference>
<protein>
    <recommendedName>
        <fullName evidence="13">Integrin beta epidermal growth factor-like domain-containing protein</fullName>
    </recommendedName>
</protein>
<comment type="subcellular location">
    <subcellularLocation>
        <location evidence="1">Membrane</location>
        <topology evidence="1">Single-pass type I membrane protein</topology>
    </subcellularLocation>
</comment>
<dbReference type="PRINTS" id="PR01186">
    <property type="entry name" value="INTEGRINB"/>
</dbReference>
<dbReference type="GO" id="GO:0033627">
    <property type="term" value="P:cell adhesion mediated by integrin"/>
    <property type="evidence" value="ECO:0007669"/>
    <property type="project" value="TreeGrafter"/>
</dbReference>
<proteinExistence type="inferred from homology"/>
<dbReference type="GO" id="GO:0007229">
    <property type="term" value="P:integrin-mediated signaling pathway"/>
    <property type="evidence" value="ECO:0007669"/>
    <property type="project" value="UniProtKB-KW"/>
</dbReference>
<evidence type="ECO:0000256" key="4">
    <source>
        <dbReference type="ARBA" id="ARBA00022692"/>
    </source>
</evidence>
<dbReference type="GO" id="GO:0009986">
    <property type="term" value="C:cell surface"/>
    <property type="evidence" value="ECO:0007669"/>
    <property type="project" value="TreeGrafter"/>
</dbReference>
<keyword evidence="15" id="KW-1185">Reference proteome</keyword>
<evidence type="ECO:0000256" key="6">
    <source>
        <dbReference type="ARBA" id="ARBA00022989"/>
    </source>
</evidence>
<keyword evidence="10" id="KW-0325">Glycoprotein</keyword>
<organism evidence="14 15">
    <name type="scientific">Mythimna separata</name>
    <name type="common">Oriental armyworm</name>
    <name type="synonym">Pseudaletia separata</name>
    <dbReference type="NCBI Taxonomy" id="271217"/>
    <lineage>
        <taxon>Eukaryota</taxon>
        <taxon>Metazoa</taxon>
        <taxon>Ecdysozoa</taxon>
        <taxon>Arthropoda</taxon>
        <taxon>Hexapoda</taxon>
        <taxon>Insecta</taxon>
        <taxon>Pterygota</taxon>
        <taxon>Neoptera</taxon>
        <taxon>Endopterygota</taxon>
        <taxon>Lepidoptera</taxon>
        <taxon>Glossata</taxon>
        <taxon>Ditrysia</taxon>
        <taxon>Noctuoidea</taxon>
        <taxon>Noctuidae</taxon>
        <taxon>Noctuinae</taxon>
        <taxon>Hadenini</taxon>
        <taxon>Mythimna</taxon>
    </lineage>
</organism>
<keyword evidence="8 11" id="KW-0472">Membrane</keyword>
<feature type="transmembrane region" description="Helical" evidence="11">
    <location>
        <begin position="380"/>
        <end position="400"/>
    </location>
</feature>
<keyword evidence="5" id="KW-0677">Repeat</keyword>
<dbReference type="Proteomes" id="UP001231518">
    <property type="component" value="Chromosome 10"/>
</dbReference>
<evidence type="ECO:0000313" key="14">
    <source>
        <dbReference type="EMBL" id="KAJ8726161.1"/>
    </source>
</evidence>
<feature type="signal peptide" evidence="12">
    <location>
        <begin position="1"/>
        <end position="22"/>
    </location>
</feature>
<dbReference type="GO" id="GO:0005925">
    <property type="term" value="C:focal adhesion"/>
    <property type="evidence" value="ECO:0007669"/>
    <property type="project" value="TreeGrafter"/>
</dbReference>
<evidence type="ECO:0000256" key="8">
    <source>
        <dbReference type="ARBA" id="ARBA00023136"/>
    </source>
</evidence>
<evidence type="ECO:0000259" key="13">
    <source>
        <dbReference type="Pfam" id="PF18372"/>
    </source>
</evidence>
<keyword evidence="12" id="KW-0732">Signal</keyword>
<evidence type="ECO:0000256" key="7">
    <source>
        <dbReference type="ARBA" id="ARBA00023037"/>
    </source>
</evidence>
<evidence type="ECO:0000256" key="1">
    <source>
        <dbReference type="ARBA" id="ARBA00004479"/>
    </source>
</evidence>
<dbReference type="Gene3D" id="1.20.5.630">
    <property type="entry name" value="Integrin beta subunit, cytoplasmic domain"/>
    <property type="match status" value="1"/>
</dbReference>
<accession>A0AAD8DVB6</accession>
<reference evidence="14" key="1">
    <citation type="submission" date="2023-03" db="EMBL/GenBank/DDBJ databases">
        <title>Chromosome-level genomes of two armyworms, Mythimna separata and Mythimna loreyi, provide insights into the biosynthesis and reception of sex pheromones.</title>
        <authorList>
            <person name="Zhao H."/>
        </authorList>
    </citation>
    <scope>NUCLEOTIDE SEQUENCE</scope>
    <source>
        <strain evidence="14">BeijingLab</strain>
        <tissue evidence="14">Pupa</tissue>
    </source>
</reference>
<feature type="domain" description="Integrin beta epidermal growth factor-like" evidence="13">
    <location>
        <begin position="187"/>
        <end position="215"/>
    </location>
</feature>
<sequence>MRTMAGVWFSVIVLVSMQKVFGDVCQPDKKIEDFTCDECIRCGADWCNKPEPEESHCSLAITDGWCNNDREYPVEKEEKDRFDTNPFYAERMLMIGQPSKIDIRYTATSKNKPDILIVNTTQTFNIELKQYGHKCSGANCLVTIEAKALSEFCSASGGVTESVEVKISMEAKEEAHIKYYVACACACSLIVETDSPVCNKNGNLSCGVCSCKPGWRGKNCELPESPKVPECDGSRGDINQCSLSSKTDEDCSFNGYCGPCETCICYTDREGSQYFDQTNNCAGLCSVAAEFEDCLVNNTIGKCSMDNRQMTIQRYNETLTAERDNKNRKVWVKCNETIDSCGLLEFYAKRDENDMIFVMMLNHCNEISAAAVVADTKVPIILGVLGIVAAVAAVSGVMLWKHMNTVPPVPLNDPQYQNIDAEDCTGENPLYKPPTSSFKNPTYGKW</sequence>
<evidence type="ECO:0000256" key="9">
    <source>
        <dbReference type="ARBA" id="ARBA00023157"/>
    </source>
</evidence>
<gene>
    <name evidence="14" type="ORF">PYW07_000859</name>
</gene>
<evidence type="ECO:0000313" key="15">
    <source>
        <dbReference type="Proteomes" id="UP001231518"/>
    </source>
</evidence>
<dbReference type="PANTHER" id="PTHR10082:SF42">
    <property type="entry name" value="INTEGRIN BETA-4"/>
    <property type="match status" value="1"/>
</dbReference>
<dbReference type="InterPro" id="IPR040622">
    <property type="entry name" value="EGF_integrin_1"/>
</dbReference>
<evidence type="ECO:0000256" key="2">
    <source>
        <dbReference type="ARBA" id="ARBA00007449"/>
    </source>
</evidence>
<dbReference type="GO" id="GO:0007160">
    <property type="term" value="P:cell-matrix adhesion"/>
    <property type="evidence" value="ECO:0007669"/>
    <property type="project" value="TreeGrafter"/>
</dbReference>
<evidence type="ECO:0000256" key="10">
    <source>
        <dbReference type="ARBA" id="ARBA00023180"/>
    </source>
</evidence>